<organism evidence="7 8">
    <name type="scientific">Bradyrhizobium algeriense</name>
    <dbReference type="NCBI Taxonomy" id="634784"/>
    <lineage>
        <taxon>Bacteria</taxon>
        <taxon>Pseudomonadati</taxon>
        <taxon>Pseudomonadota</taxon>
        <taxon>Alphaproteobacteria</taxon>
        <taxon>Hyphomicrobiales</taxon>
        <taxon>Nitrobacteraceae</taxon>
        <taxon>Bradyrhizobium</taxon>
    </lineage>
</organism>
<feature type="transmembrane region" description="Helical" evidence="6">
    <location>
        <begin position="101"/>
        <end position="121"/>
    </location>
</feature>
<feature type="transmembrane region" description="Helical" evidence="6">
    <location>
        <begin position="330"/>
        <end position="352"/>
    </location>
</feature>
<accession>A0ABU8BCU3</accession>
<dbReference type="Proteomes" id="UP001364224">
    <property type="component" value="Unassembled WGS sequence"/>
</dbReference>
<feature type="transmembrane region" description="Helical" evidence="6">
    <location>
        <begin position="182"/>
        <end position="200"/>
    </location>
</feature>
<keyword evidence="5 6" id="KW-0472">Membrane</keyword>
<gene>
    <name evidence="7" type="ORF">V1286_003894</name>
</gene>
<evidence type="ECO:0000256" key="4">
    <source>
        <dbReference type="ARBA" id="ARBA00022989"/>
    </source>
</evidence>
<name>A0ABU8BCU3_9BRAD</name>
<feature type="transmembrane region" description="Helical" evidence="6">
    <location>
        <begin position="73"/>
        <end position="95"/>
    </location>
</feature>
<evidence type="ECO:0000256" key="2">
    <source>
        <dbReference type="ARBA" id="ARBA00022475"/>
    </source>
</evidence>
<dbReference type="EMBL" id="JAZHRV010000001">
    <property type="protein sequence ID" value="MEH2556365.1"/>
    <property type="molecule type" value="Genomic_DNA"/>
</dbReference>
<dbReference type="RefSeq" id="WP_334481719.1">
    <property type="nucleotide sequence ID" value="NZ_JAZHRV010000001.1"/>
</dbReference>
<keyword evidence="2" id="KW-1003">Cell membrane</keyword>
<feature type="transmembrane region" description="Helical" evidence="6">
    <location>
        <begin position="128"/>
        <end position="150"/>
    </location>
</feature>
<keyword evidence="8" id="KW-1185">Reference proteome</keyword>
<dbReference type="PANTHER" id="PTHR30482">
    <property type="entry name" value="HIGH-AFFINITY BRANCHED-CHAIN AMINO ACID TRANSPORT SYSTEM PERMEASE"/>
    <property type="match status" value="1"/>
</dbReference>
<evidence type="ECO:0000256" key="1">
    <source>
        <dbReference type="ARBA" id="ARBA00004651"/>
    </source>
</evidence>
<evidence type="ECO:0000256" key="6">
    <source>
        <dbReference type="SAM" id="Phobius"/>
    </source>
</evidence>
<dbReference type="InterPro" id="IPR043428">
    <property type="entry name" value="LivM-like"/>
</dbReference>
<evidence type="ECO:0000313" key="7">
    <source>
        <dbReference type="EMBL" id="MEH2556365.1"/>
    </source>
</evidence>
<evidence type="ECO:0000256" key="5">
    <source>
        <dbReference type="ARBA" id="ARBA00023136"/>
    </source>
</evidence>
<evidence type="ECO:0000256" key="3">
    <source>
        <dbReference type="ARBA" id="ARBA00022692"/>
    </source>
</evidence>
<dbReference type="Pfam" id="PF02653">
    <property type="entry name" value="BPD_transp_2"/>
    <property type="match status" value="1"/>
</dbReference>
<evidence type="ECO:0000313" key="8">
    <source>
        <dbReference type="Proteomes" id="UP001364224"/>
    </source>
</evidence>
<feature type="transmembrane region" description="Helical" evidence="6">
    <location>
        <begin position="238"/>
        <end position="256"/>
    </location>
</feature>
<keyword evidence="4 6" id="KW-1133">Transmembrane helix</keyword>
<reference evidence="7 8" key="1">
    <citation type="submission" date="2024-02" db="EMBL/GenBank/DDBJ databases">
        <title>Adaptive strategies in a cosmopolitan and abundant soil bacterium.</title>
        <authorList>
            <person name="Carini P."/>
        </authorList>
    </citation>
    <scope>NUCLEOTIDE SEQUENCE [LARGE SCALE GENOMIC DNA]</scope>
    <source>
        <strain evidence="7 8">AZCC 1608</strain>
    </source>
</reference>
<proteinExistence type="predicted"/>
<feature type="transmembrane region" description="Helical" evidence="6">
    <location>
        <begin position="290"/>
        <end position="310"/>
    </location>
</feature>
<feature type="transmembrane region" description="Helical" evidence="6">
    <location>
        <begin position="21"/>
        <end position="39"/>
    </location>
</feature>
<feature type="transmembrane region" description="Helical" evidence="6">
    <location>
        <begin position="156"/>
        <end position="175"/>
    </location>
</feature>
<comment type="caution">
    <text evidence="7">The sequence shown here is derived from an EMBL/GenBank/DDBJ whole genome shotgun (WGS) entry which is preliminary data.</text>
</comment>
<dbReference type="CDD" id="cd06581">
    <property type="entry name" value="TM_PBP1_LivM_like"/>
    <property type="match status" value="1"/>
</dbReference>
<feature type="transmembrane region" description="Helical" evidence="6">
    <location>
        <begin position="364"/>
        <end position="383"/>
    </location>
</feature>
<protein>
    <submittedName>
        <fullName evidence="7">ABC-type branched-subunit amino acid transport system permease subunit</fullName>
    </submittedName>
</protein>
<dbReference type="InterPro" id="IPR001851">
    <property type="entry name" value="ABC_transp_permease"/>
</dbReference>
<dbReference type="PANTHER" id="PTHR30482:SF10">
    <property type="entry name" value="HIGH-AFFINITY BRANCHED-CHAIN AMINO ACID TRANSPORT PROTEIN BRAE"/>
    <property type="match status" value="1"/>
</dbReference>
<feature type="transmembrane region" description="Helical" evidence="6">
    <location>
        <begin position="45"/>
        <end position="61"/>
    </location>
</feature>
<keyword evidence="3 6" id="KW-0812">Transmembrane</keyword>
<comment type="subcellular location">
    <subcellularLocation>
        <location evidence="1">Cell membrane</location>
        <topology evidence="1">Multi-pass membrane protein</topology>
    </subcellularLocation>
</comment>
<sequence length="401" mass="42348">MSSIPSPIPVLSPLRMQRHPRAVVVLTVALLFAGGGLMMHAESQIQVLGLLAAFLAVFAIADRTPLGQDVSAICSDYSGFANAVAFVCALGLIVVFHGEHYTLLMLATVALFSTACIALNLQLAFAGIANFAGAAFFVLGSYTAAVMTAYAGIPHLMILVVSGIVTGAIGVILLLPVLRTRGHYAALVTIAFGLLLRSLLEVNDTLGGPQGMKIKGFSIFGLDFNRISSIGPWDVSFYLPYAVLSICIFAVAFTLIRRIERSWIGIALDTVRSDETAASVFGLSIARWKVVAFLIGNAVIGVAGAVYGMMNGFVTPNGSGLGDSLLMLSIIVLGGLGNFWGAVVAAMVILVIPEKLQAIQEFRLLIFALLVLGILLFRPSGILPRPIRDLSRFIGRPGADA</sequence>